<evidence type="ECO:0000256" key="3">
    <source>
        <dbReference type="ARBA" id="ARBA00022512"/>
    </source>
</evidence>
<dbReference type="ExpressionAtlas" id="A0A072VDC2">
    <property type="expression patterns" value="differential"/>
</dbReference>
<dbReference type="PANTHER" id="PTHR31375">
    <property type="match status" value="1"/>
</dbReference>
<dbReference type="OrthoDB" id="187139at2759"/>
<dbReference type="InterPro" id="IPR000743">
    <property type="entry name" value="Glyco_hydro_28"/>
</dbReference>
<comment type="subcellular location">
    <subcellularLocation>
        <location evidence="1">Secreted</location>
        <location evidence="1">Cell wall</location>
    </subcellularLocation>
</comment>
<dbReference type="Proteomes" id="UP000002051">
    <property type="component" value="Chromosome 2"/>
</dbReference>
<reference evidence="11 13" key="2">
    <citation type="journal article" date="2014" name="BMC Genomics">
        <title>An improved genome release (version Mt4.0) for the model legume Medicago truncatula.</title>
        <authorList>
            <person name="Tang H."/>
            <person name="Krishnakumar V."/>
            <person name="Bidwell S."/>
            <person name="Rosen B."/>
            <person name="Chan A."/>
            <person name="Zhou S."/>
            <person name="Gentzbittel L."/>
            <person name="Childs K.L."/>
            <person name="Yandell M."/>
            <person name="Gundlach H."/>
            <person name="Mayer K.F."/>
            <person name="Schwartz D.C."/>
            <person name="Town C.D."/>
        </authorList>
    </citation>
    <scope>GENOME REANNOTATION</scope>
    <source>
        <strain evidence="11">A17</strain>
        <strain evidence="12 13">cv. Jemalong A17</strain>
    </source>
</reference>
<proteinExistence type="inferred from homology"/>
<reference evidence="12" key="3">
    <citation type="submission" date="2015-04" db="UniProtKB">
        <authorList>
            <consortium name="EnsemblPlants"/>
        </authorList>
    </citation>
    <scope>IDENTIFICATION</scope>
    <source>
        <strain evidence="12">cv. Jemalong A17</strain>
    </source>
</reference>
<evidence type="ECO:0000313" key="12">
    <source>
        <dbReference type="EnsemblPlants" id="KEH39601"/>
    </source>
</evidence>
<keyword evidence="7" id="KW-0961">Cell wall biogenesis/degradation</keyword>
<keyword evidence="10" id="KW-0812">Transmembrane</keyword>
<evidence type="ECO:0000256" key="8">
    <source>
        <dbReference type="PROSITE-ProRule" id="PRU10052"/>
    </source>
</evidence>
<dbReference type="GO" id="GO:0004650">
    <property type="term" value="F:polygalacturonase activity"/>
    <property type="evidence" value="ECO:0007669"/>
    <property type="project" value="InterPro"/>
</dbReference>
<dbReference type="PROSITE" id="PS00502">
    <property type="entry name" value="POLYGALACTURONASE"/>
    <property type="match status" value="1"/>
</dbReference>
<gene>
    <name evidence="12" type="primary">11433078</name>
    <name evidence="11" type="ordered locus">MTR_2g103410</name>
</gene>
<evidence type="ECO:0000256" key="4">
    <source>
        <dbReference type="ARBA" id="ARBA00022525"/>
    </source>
</evidence>
<comment type="similarity">
    <text evidence="2 9">Belongs to the glycosyl hydrolase 28 family.</text>
</comment>
<dbReference type="GO" id="GO:0071555">
    <property type="term" value="P:cell wall organization"/>
    <property type="evidence" value="ECO:0007669"/>
    <property type="project" value="UniProtKB-KW"/>
</dbReference>
<dbReference type="GO" id="GO:0005975">
    <property type="term" value="P:carbohydrate metabolic process"/>
    <property type="evidence" value="ECO:0007669"/>
    <property type="project" value="InterPro"/>
</dbReference>
<evidence type="ECO:0000256" key="9">
    <source>
        <dbReference type="RuleBase" id="RU361169"/>
    </source>
</evidence>
<evidence type="ECO:0000256" key="7">
    <source>
        <dbReference type="ARBA" id="ARBA00023316"/>
    </source>
</evidence>
<dbReference type="Gene3D" id="2.160.20.10">
    <property type="entry name" value="Single-stranded right-handed beta-helix, Pectin lyase-like"/>
    <property type="match status" value="1"/>
</dbReference>
<evidence type="ECO:0000256" key="2">
    <source>
        <dbReference type="ARBA" id="ARBA00008834"/>
    </source>
</evidence>
<keyword evidence="10" id="KW-1133">Transmembrane helix</keyword>
<dbReference type="SUPFAM" id="SSF51126">
    <property type="entry name" value="Pectin lyase-like"/>
    <property type="match status" value="1"/>
</dbReference>
<evidence type="ECO:0000256" key="6">
    <source>
        <dbReference type="ARBA" id="ARBA00023295"/>
    </source>
</evidence>
<dbReference type="InterPro" id="IPR011050">
    <property type="entry name" value="Pectin_lyase_fold/virulence"/>
</dbReference>
<dbReference type="Pfam" id="PF00295">
    <property type="entry name" value="Glyco_hydro_28"/>
    <property type="match status" value="1"/>
</dbReference>
<evidence type="ECO:0000313" key="13">
    <source>
        <dbReference type="Proteomes" id="UP000002051"/>
    </source>
</evidence>
<keyword evidence="10" id="KW-0472">Membrane</keyword>
<dbReference type="EnsemblPlants" id="KEH39601">
    <property type="protein sequence ID" value="KEH39601"/>
    <property type="gene ID" value="MTR_2g103410"/>
</dbReference>
<feature type="active site" evidence="8">
    <location>
        <position position="278"/>
    </location>
</feature>
<reference evidence="11 13" key="1">
    <citation type="journal article" date="2011" name="Nature">
        <title>The Medicago genome provides insight into the evolution of rhizobial symbioses.</title>
        <authorList>
            <person name="Young N.D."/>
            <person name="Debelle F."/>
            <person name="Oldroyd G.E."/>
            <person name="Geurts R."/>
            <person name="Cannon S.B."/>
            <person name="Udvardi M.K."/>
            <person name="Benedito V.A."/>
            <person name="Mayer K.F."/>
            <person name="Gouzy J."/>
            <person name="Schoof H."/>
            <person name="Van de Peer Y."/>
            <person name="Proost S."/>
            <person name="Cook D.R."/>
            <person name="Meyers B.C."/>
            <person name="Spannagl M."/>
            <person name="Cheung F."/>
            <person name="De Mita S."/>
            <person name="Krishnakumar V."/>
            <person name="Gundlach H."/>
            <person name="Zhou S."/>
            <person name="Mudge J."/>
            <person name="Bharti A.K."/>
            <person name="Murray J.D."/>
            <person name="Naoumkina M.A."/>
            <person name="Rosen B."/>
            <person name="Silverstein K.A."/>
            <person name="Tang H."/>
            <person name="Rombauts S."/>
            <person name="Zhao P.X."/>
            <person name="Zhou P."/>
            <person name="Barbe V."/>
            <person name="Bardou P."/>
            <person name="Bechner M."/>
            <person name="Bellec A."/>
            <person name="Berger A."/>
            <person name="Berges H."/>
            <person name="Bidwell S."/>
            <person name="Bisseling T."/>
            <person name="Choisne N."/>
            <person name="Couloux A."/>
            <person name="Denny R."/>
            <person name="Deshpande S."/>
            <person name="Dai X."/>
            <person name="Doyle J.J."/>
            <person name="Dudez A.M."/>
            <person name="Farmer A.D."/>
            <person name="Fouteau S."/>
            <person name="Franken C."/>
            <person name="Gibelin C."/>
            <person name="Gish J."/>
            <person name="Goldstein S."/>
            <person name="Gonzalez A.J."/>
            <person name="Green P.J."/>
            <person name="Hallab A."/>
            <person name="Hartog M."/>
            <person name="Hua A."/>
            <person name="Humphray S.J."/>
            <person name="Jeong D.H."/>
            <person name="Jing Y."/>
            <person name="Jocker A."/>
            <person name="Kenton S.M."/>
            <person name="Kim D.J."/>
            <person name="Klee K."/>
            <person name="Lai H."/>
            <person name="Lang C."/>
            <person name="Lin S."/>
            <person name="Macmil S.L."/>
            <person name="Magdelenat G."/>
            <person name="Matthews L."/>
            <person name="McCorrison J."/>
            <person name="Monaghan E.L."/>
            <person name="Mun J.H."/>
            <person name="Najar F.Z."/>
            <person name="Nicholson C."/>
            <person name="Noirot C."/>
            <person name="O'Bleness M."/>
            <person name="Paule C.R."/>
            <person name="Poulain J."/>
            <person name="Prion F."/>
            <person name="Qin B."/>
            <person name="Qu C."/>
            <person name="Retzel E.F."/>
            <person name="Riddle C."/>
            <person name="Sallet E."/>
            <person name="Samain S."/>
            <person name="Samson N."/>
            <person name="Sanders I."/>
            <person name="Saurat O."/>
            <person name="Scarpelli C."/>
            <person name="Schiex T."/>
            <person name="Segurens B."/>
            <person name="Severin A.J."/>
            <person name="Sherrier D.J."/>
            <person name="Shi R."/>
            <person name="Sims S."/>
            <person name="Singer S.R."/>
            <person name="Sinharoy S."/>
            <person name="Sterck L."/>
            <person name="Viollet A."/>
            <person name="Wang B.B."/>
            <person name="Wang K."/>
            <person name="Wang M."/>
            <person name="Wang X."/>
            <person name="Warfsmann J."/>
            <person name="Weissenbach J."/>
            <person name="White D.D."/>
            <person name="White J.D."/>
            <person name="Wiley G.B."/>
            <person name="Wincker P."/>
            <person name="Xing Y."/>
            <person name="Yang L."/>
            <person name="Yao Z."/>
            <person name="Ying F."/>
            <person name="Zhai J."/>
            <person name="Zhou L."/>
            <person name="Zuber A."/>
            <person name="Denarie J."/>
            <person name="Dixon R.A."/>
            <person name="May G.D."/>
            <person name="Schwartz D.C."/>
            <person name="Rogers J."/>
            <person name="Quetier F."/>
            <person name="Town C.D."/>
            <person name="Roe B.A."/>
        </authorList>
    </citation>
    <scope>NUCLEOTIDE SEQUENCE [LARGE SCALE GENOMIC DNA]</scope>
    <source>
        <strain evidence="11">A17</strain>
        <strain evidence="12 13">cv. Jemalong A17</strain>
    </source>
</reference>
<feature type="transmembrane region" description="Helical" evidence="10">
    <location>
        <begin position="7"/>
        <end position="26"/>
    </location>
</feature>
<evidence type="ECO:0000256" key="5">
    <source>
        <dbReference type="ARBA" id="ARBA00022801"/>
    </source>
</evidence>
<dbReference type="InterPro" id="IPR012334">
    <property type="entry name" value="Pectin_lyas_fold"/>
</dbReference>
<keyword evidence="13" id="KW-1185">Reference proteome</keyword>
<evidence type="ECO:0000256" key="10">
    <source>
        <dbReference type="SAM" id="Phobius"/>
    </source>
</evidence>
<name>A0A072VDC2_MEDTR</name>
<accession>A0A072VDC2</accession>
<evidence type="ECO:0000256" key="1">
    <source>
        <dbReference type="ARBA" id="ARBA00004191"/>
    </source>
</evidence>
<keyword evidence="3" id="KW-0134">Cell wall</keyword>
<organism evidence="11 13">
    <name type="scientific">Medicago truncatula</name>
    <name type="common">Barrel medic</name>
    <name type="synonym">Medicago tribuloides</name>
    <dbReference type="NCBI Taxonomy" id="3880"/>
    <lineage>
        <taxon>Eukaryota</taxon>
        <taxon>Viridiplantae</taxon>
        <taxon>Streptophyta</taxon>
        <taxon>Embryophyta</taxon>
        <taxon>Tracheophyta</taxon>
        <taxon>Spermatophyta</taxon>
        <taxon>Magnoliopsida</taxon>
        <taxon>eudicotyledons</taxon>
        <taxon>Gunneridae</taxon>
        <taxon>Pentapetalae</taxon>
        <taxon>rosids</taxon>
        <taxon>fabids</taxon>
        <taxon>Fabales</taxon>
        <taxon>Fabaceae</taxon>
        <taxon>Papilionoideae</taxon>
        <taxon>50 kb inversion clade</taxon>
        <taxon>NPAAA clade</taxon>
        <taxon>Hologalegina</taxon>
        <taxon>IRL clade</taxon>
        <taxon>Trifolieae</taxon>
        <taxon>Medicago</taxon>
    </lineage>
</organism>
<keyword evidence="5 9" id="KW-0378">Hydrolase</keyword>
<sequence>MRSCSFISIYIIVIIIIVTPLLIYHAQAQSQSQGIDSIIQLPRSGSSRTRTRTRSRRFLSIADFGARGDGFHNDTQAFLKVWEIACSLSGFINIVFPYQKTFLVTPIDIGGPCRSKITLRILGAIVAPRNPDVWHGLNKRKWIYFHGVNHLSVEGGGRIDGMGQEWWSRSCKINTTNPCLPAPTALTFHKCKSLKVRNLTVLNSQKMHIAFTSCMRVVASRLKVLAPASSPNTDGIHISATKGVEIRDSLIRTGDDCISIVRNSSRVWIRNISCGPGHGISIGSLGKSNVWEKIQNVIVDGAYLYNTDNGVRIKTWQVTFFVTVSFSFSFYFT</sequence>
<dbReference type="AlphaFoldDB" id="A0A072VDC2"/>
<evidence type="ECO:0000313" key="11">
    <source>
        <dbReference type="EMBL" id="KEH39601.1"/>
    </source>
</evidence>
<keyword evidence="4" id="KW-0964">Secreted</keyword>
<keyword evidence="6 9" id="KW-0326">Glycosidase</keyword>
<protein>
    <submittedName>
        <fullName evidence="11">Polygalacturonase</fullName>
    </submittedName>
</protein>
<dbReference type="EMBL" id="CM001218">
    <property type="protein sequence ID" value="KEH39601.1"/>
    <property type="molecule type" value="Genomic_DNA"/>
</dbReference>